<keyword evidence="4" id="KW-0804">Transcription</keyword>
<comment type="caution">
    <text evidence="6">The sequence shown here is derived from an EMBL/GenBank/DDBJ whole genome shotgun (WGS) entry which is preliminary data.</text>
</comment>
<keyword evidence="3" id="KW-0238">DNA-binding</keyword>
<evidence type="ECO:0000313" key="6">
    <source>
        <dbReference type="EMBL" id="POH62251.1"/>
    </source>
</evidence>
<dbReference type="Gene3D" id="1.10.260.40">
    <property type="entry name" value="lambda repressor-like DNA-binding domains"/>
    <property type="match status" value="1"/>
</dbReference>
<dbReference type="InterPro" id="IPR046335">
    <property type="entry name" value="LacI/GalR-like_sensor"/>
</dbReference>
<keyword evidence="2" id="KW-0805">Transcription regulation</keyword>
<dbReference type="PROSITE" id="PS50932">
    <property type="entry name" value="HTH_LACI_2"/>
    <property type="match status" value="1"/>
</dbReference>
<name>A0A2S3Z9N4_9MICO</name>
<evidence type="ECO:0000259" key="5">
    <source>
        <dbReference type="PROSITE" id="PS50932"/>
    </source>
</evidence>
<evidence type="ECO:0000313" key="7">
    <source>
        <dbReference type="Proteomes" id="UP000237104"/>
    </source>
</evidence>
<reference evidence="6 7" key="1">
    <citation type="submission" date="2018-01" db="EMBL/GenBank/DDBJ databases">
        <title>Cryobacterium sp. nov., from glaciers in China.</title>
        <authorList>
            <person name="Liu Q."/>
            <person name="Xin Y.-H."/>
        </authorList>
    </citation>
    <scope>NUCLEOTIDE SEQUENCE [LARGE SCALE GENOMIC DNA]</scope>
    <source>
        <strain evidence="6 7">TMB1-8</strain>
    </source>
</reference>
<dbReference type="Proteomes" id="UP000237104">
    <property type="component" value="Unassembled WGS sequence"/>
</dbReference>
<dbReference type="OrthoDB" id="3467214at2"/>
<dbReference type="Pfam" id="PF13377">
    <property type="entry name" value="Peripla_BP_3"/>
    <property type="match status" value="1"/>
</dbReference>
<dbReference type="SMART" id="SM00354">
    <property type="entry name" value="HTH_LACI"/>
    <property type="match status" value="1"/>
</dbReference>
<evidence type="ECO:0000256" key="3">
    <source>
        <dbReference type="ARBA" id="ARBA00023125"/>
    </source>
</evidence>
<keyword evidence="1" id="KW-0678">Repressor</keyword>
<dbReference type="AlphaFoldDB" id="A0A2S3Z9N4"/>
<dbReference type="RefSeq" id="WP_103431511.1">
    <property type="nucleotide sequence ID" value="NZ_PPXF01000054.1"/>
</dbReference>
<feature type="domain" description="HTH lacI-type" evidence="5">
    <location>
        <begin position="14"/>
        <end position="68"/>
    </location>
</feature>
<proteinExistence type="predicted"/>
<evidence type="ECO:0000256" key="2">
    <source>
        <dbReference type="ARBA" id="ARBA00023015"/>
    </source>
</evidence>
<dbReference type="Gene3D" id="3.40.50.2300">
    <property type="match status" value="2"/>
</dbReference>
<dbReference type="GO" id="GO:0000976">
    <property type="term" value="F:transcription cis-regulatory region binding"/>
    <property type="evidence" value="ECO:0007669"/>
    <property type="project" value="TreeGrafter"/>
</dbReference>
<dbReference type="Pfam" id="PF00356">
    <property type="entry name" value="LacI"/>
    <property type="match status" value="1"/>
</dbReference>
<evidence type="ECO:0000256" key="4">
    <source>
        <dbReference type="ARBA" id="ARBA00023163"/>
    </source>
</evidence>
<organism evidence="6 7">
    <name type="scientific">Cryobacterium zongtaii</name>
    <dbReference type="NCBI Taxonomy" id="1259217"/>
    <lineage>
        <taxon>Bacteria</taxon>
        <taxon>Bacillati</taxon>
        <taxon>Actinomycetota</taxon>
        <taxon>Actinomycetes</taxon>
        <taxon>Micrococcales</taxon>
        <taxon>Microbacteriaceae</taxon>
        <taxon>Cryobacterium</taxon>
    </lineage>
</organism>
<accession>A0A2S3Z9N4</accession>
<dbReference type="GO" id="GO:0003700">
    <property type="term" value="F:DNA-binding transcription factor activity"/>
    <property type="evidence" value="ECO:0007669"/>
    <property type="project" value="TreeGrafter"/>
</dbReference>
<dbReference type="CDD" id="cd06288">
    <property type="entry name" value="PBP1_sucrose_transcription_regulator"/>
    <property type="match status" value="1"/>
</dbReference>
<dbReference type="PANTHER" id="PTHR30146">
    <property type="entry name" value="LACI-RELATED TRANSCRIPTIONAL REPRESSOR"/>
    <property type="match status" value="1"/>
</dbReference>
<dbReference type="InterPro" id="IPR010982">
    <property type="entry name" value="Lambda_DNA-bd_dom_sf"/>
</dbReference>
<dbReference type="InterPro" id="IPR028082">
    <property type="entry name" value="Peripla_BP_I"/>
</dbReference>
<evidence type="ECO:0000256" key="1">
    <source>
        <dbReference type="ARBA" id="ARBA00022491"/>
    </source>
</evidence>
<dbReference type="SUPFAM" id="SSF53822">
    <property type="entry name" value="Periplasmic binding protein-like I"/>
    <property type="match status" value="1"/>
</dbReference>
<dbReference type="EMBL" id="PPXF01000054">
    <property type="protein sequence ID" value="POH62251.1"/>
    <property type="molecule type" value="Genomic_DNA"/>
</dbReference>
<dbReference type="PROSITE" id="PS00356">
    <property type="entry name" value="HTH_LACI_1"/>
    <property type="match status" value="1"/>
</dbReference>
<gene>
    <name evidence="6" type="ORF">C3B59_11625</name>
</gene>
<dbReference type="PANTHER" id="PTHR30146:SF148">
    <property type="entry name" value="HTH-TYPE TRANSCRIPTIONAL REPRESSOR PURR-RELATED"/>
    <property type="match status" value="1"/>
</dbReference>
<sequence>MTNAVGGKSIPSHVTLADVARAAGVSVATASKALNGRAQVRESTRVKVQEAAAALAFTPNFFAQALNSPRTGTIGMVTSDLDNRFVLPILLGAEDAFGSGSLSVLLADARDDVLREHLHLQTLLTRRVDGLLIVGRTTNPRPPVALMADVPVVYVYAPSTDPADASFTPDNVQAGRLAAEHLIATGRTRIALVNGEVSYAAAQDRAAGVNQALQAAGLQLVGGRSLFGQWGEGWGRDCARLLVRGGEPVDAIIGGSDHIARGILDALRDERISVPDDVAVIGFDNWDLLVRESRPTLTSVDMSLEQLGRAAAQHLVDAIGGAPSPGVVAGPVRLVVRDSA</sequence>
<protein>
    <submittedName>
        <fullName evidence="6">LacI family transcriptional regulator</fullName>
    </submittedName>
</protein>
<dbReference type="CDD" id="cd01392">
    <property type="entry name" value="HTH_LacI"/>
    <property type="match status" value="1"/>
</dbReference>
<dbReference type="InterPro" id="IPR000843">
    <property type="entry name" value="HTH_LacI"/>
</dbReference>
<dbReference type="SUPFAM" id="SSF47413">
    <property type="entry name" value="lambda repressor-like DNA-binding domains"/>
    <property type="match status" value="1"/>
</dbReference>